<dbReference type="STRING" id="50402.A0A0A0APH0"/>
<dbReference type="AlphaFoldDB" id="A0A0A0APH0"/>
<feature type="region of interest" description="Disordered" evidence="1">
    <location>
        <begin position="24"/>
        <end position="77"/>
    </location>
</feature>
<evidence type="ECO:0000313" key="2">
    <source>
        <dbReference type="EMBL" id="KGL95886.1"/>
    </source>
</evidence>
<accession>A0A0A0APH0</accession>
<name>A0A0A0APH0_CHAVO</name>
<evidence type="ECO:0000313" key="3">
    <source>
        <dbReference type="Proteomes" id="UP000053858"/>
    </source>
</evidence>
<dbReference type="Proteomes" id="UP000053858">
    <property type="component" value="Unassembled WGS sequence"/>
</dbReference>
<feature type="non-terminal residue" evidence="2">
    <location>
        <position position="93"/>
    </location>
</feature>
<protein>
    <submittedName>
        <fullName evidence="2">Uncharacterized protein</fullName>
    </submittedName>
</protein>
<feature type="non-terminal residue" evidence="2">
    <location>
        <position position="1"/>
    </location>
</feature>
<reference evidence="3" key="1">
    <citation type="journal article" date="2014" name="Science">
        <title>Comparative genomics reveals insights into avian genome evolution and adaptation.</title>
        <authorList>
            <consortium name="Avian Genome Consortium"/>
            <person name="Zhang G."/>
            <person name="Li C."/>
            <person name="Li Q."/>
            <person name="Li B."/>
            <person name="Larkin D.M."/>
            <person name="Lee C."/>
            <person name="Storz J.F."/>
            <person name="Antunes A."/>
            <person name="Greenwold M.J."/>
            <person name="Meredith R.W."/>
            <person name="Odeen A."/>
            <person name="Cui J."/>
            <person name="Zhou Q."/>
            <person name="Xu L."/>
            <person name="Pan H."/>
            <person name="Wang Z."/>
            <person name="Jin L."/>
            <person name="Zhang P."/>
            <person name="Hu H."/>
            <person name="Yang W."/>
            <person name="Hu J."/>
            <person name="Xiao J."/>
            <person name="Yang Z."/>
            <person name="Liu Y."/>
            <person name="Xie Q."/>
            <person name="Yu H."/>
            <person name="Lian J."/>
            <person name="Wen P."/>
            <person name="Zhang F."/>
            <person name="Li H."/>
            <person name="Zeng Y."/>
            <person name="Xiong Z."/>
            <person name="Liu S."/>
            <person name="Zhou L."/>
            <person name="Huang Z."/>
            <person name="An N."/>
            <person name="Wang J."/>
            <person name="Zheng Q."/>
            <person name="Xiong Y."/>
            <person name="Wang G."/>
            <person name="Wang B."/>
            <person name="Wang J."/>
            <person name="Fan Y."/>
            <person name="da Fonseca R.R."/>
            <person name="Alfaro-Nunez A."/>
            <person name="Schubert M."/>
            <person name="Orlando L."/>
            <person name="Mourier T."/>
            <person name="Howard J.T."/>
            <person name="Ganapathy G."/>
            <person name="Pfenning A."/>
            <person name="Whitney O."/>
            <person name="Rivas M.V."/>
            <person name="Hara E."/>
            <person name="Smith J."/>
            <person name="Farre M."/>
            <person name="Narayan J."/>
            <person name="Slavov G."/>
            <person name="Romanov M.N."/>
            <person name="Borges R."/>
            <person name="Machado J.P."/>
            <person name="Khan I."/>
            <person name="Springer M.S."/>
            <person name="Gatesy J."/>
            <person name="Hoffmann F.G."/>
            <person name="Opazo J.C."/>
            <person name="Hastad O."/>
            <person name="Sawyer R.H."/>
            <person name="Kim H."/>
            <person name="Kim K.W."/>
            <person name="Kim H.J."/>
            <person name="Cho S."/>
            <person name="Li N."/>
            <person name="Huang Y."/>
            <person name="Bruford M.W."/>
            <person name="Zhan X."/>
            <person name="Dixon A."/>
            <person name="Bertelsen M.F."/>
            <person name="Derryberry E."/>
            <person name="Warren W."/>
            <person name="Wilson R.K."/>
            <person name="Li S."/>
            <person name="Ray D.A."/>
            <person name="Green R.E."/>
            <person name="O'Brien S.J."/>
            <person name="Griffin D."/>
            <person name="Johnson W.E."/>
            <person name="Haussler D."/>
            <person name="Ryder O.A."/>
            <person name="Willerslev E."/>
            <person name="Graves G.R."/>
            <person name="Alstrom P."/>
            <person name="Fjeldsa J."/>
            <person name="Mindell D.P."/>
            <person name="Edwards S.V."/>
            <person name="Braun E.L."/>
            <person name="Rahbek C."/>
            <person name="Burt D.W."/>
            <person name="Houde P."/>
            <person name="Zhang Y."/>
            <person name="Yang H."/>
            <person name="Wang J."/>
            <person name="Jarvis E.D."/>
            <person name="Gilbert M.T."/>
            <person name="Wang J."/>
        </authorList>
    </citation>
    <scope>NUCLEOTIDE SEQUENCE [LARGE SCALE GENOMIC DNA]</scope>
</reference>
<gene>
    <name evidence="2" type="ORF">N301_15155</name>
</gene>
<proteinExistence type="predicted"/>
<dbReference type="EMBL" id="KL872481">
    <property type="protein sequence ID" value="KGL95886.1"/>
    <property type="molecule type" value="Genomic_DNA"/>
</dbReference>
<sequence length="93" mass="9109">SSVPPTLETATGLRTANTATLATGTMDLGTAPSPTGIPASSSSSSSLPTSDVYSSTGAVLSPTPVLTSPSTTQPPALTEEFHSLGTQAMASSL</sequence>
<keyword evidence="3" id="KW-1185">Reference proteome</keyword>
<feature type="compositionally biased region" description="Low complexity" evidence="1">
    <location>
        <begin position="30"/>
        <end position="75"/>
    </location>
</feature>
<evidence type="ECO:0000256" key="1">
    <source>
        <dbReference type="SAM" id="MobiDB-lite"/>
    </source>
</evidence>
<organism evidence="2 3">
    <name type="scientific">Charadrius vociferus</name>
    <name type="common">Killdeer</name>
    <name type="synonym">Aegialitis vocifera</name>
    <dbReference type="NCBI Taxonomy" id="50402"/>
    <lineage>
        <taxon>Eukaryota</taxon>
        <taxon>Metazoa</taxon>
        <taxon>Chordata</taxon>
        <taxon>Craniata</taxon>
        <taxon>Vertebrata</taxon>
        <taxon>Euteleostomi</taxon>
        <taxon>Archelosauria</taxon>
        <taxon>Archosauria</taxon>
        <taxon>Dinosauria</taxon>
        <taxon>Saurischia</taxon>
        <taxon>Theropoda</taxon>
        <taxon>Coelurosauria</taxon>
        <taxon>Aves</taxon>
        <taxon>Neognathae</taxon>
        <taxon>Neoaves</taxon>
        <taxon>Charadriiformes</taxon>
        <taxon>Charadriidae</taxon>
        <taxon>Charadrius</taxon>
    </lineage>
</organism>